<organism evidence="2 3">
    <name type="scientific">Salix koriyanagi</name>
    <dbReference type="NCBI Taxonomy" id="2511006"/>
    <lineage>
        <taxon>Eukaryota</taxon>
        <taxon>Viridiplantae</taxon>
        <taxon>Streptophyta</taxon>
        <taxon>Embryophyta</taxon>
        <taxon>Tracheophyta</taxon>
        <taxon>Spermatophyta</taxon>
        <taxon>Magnoliopsida</taxon>
        <taxon>eudicotyledons</taxon>
        <taxon>Gunneridae</taxon>
        <taxon>Pentapetalae</taxon>
        <taxon>rosids</taxon>
        <taxon>fabids</taxon>
        <taxon>Malpighiales</taxon>
        <taxon>Salicaceae</taxon>
        <taxon>Saliceae</taxon>
        <taxon>Salix</taxon>
    </lineage>
</organism>
<dbReference type="Proteomes" id="UP001151752">
    <property type="component" value="Chromosome 8"/>
</dbReference>
<dbReference type="GO" id="GO:0005634">
    <property type="term" value="C:nucleus"/>
    <property type="evidence" value="ECO:0007669"/>
    <property type="project" value="TreeGrafter"/>
</dbReference>
<comment type="caution">
    <text evidence="2">The sequence shown here is derived from an EMBL/GenBank/DDBJ whole genome shotgun (WGS) entry which is preliminary data.</text>
</comment>
<evidence type="ECO:0000256" key="1">
    <source>
        <dbReference type="ARBA" id="ARBA00022801"/>
    </source>
</evidence>
<dbReference type="GO" id="GO:0003723">
    <property type="term" value="F:RNA binding"/>
    <property type="evidence" value="ECO:0007669"/>
    <property type="project" value="TreeGrafter"/>
</dbReference>
<dbReference type="PANTHER" id="PTHR14950:SF70">
    <property type="entry name" value="ENDORIBONUCLEASE DICER HOMOLOG 2"/>
    <property type="match status" value="1"/>
</dbReference>
<dbReference type="GO" id="GO:0004525">
    <property type="term" value="F:ribonuclease III activity"/>
    <property type="evidence" value="ECO:0007669"/>
    <property type="project" value="TreeGrafter"/>
</dbReference>
<dbReference type="AlphaFoldDB" id="A0A9Q1AEL9"/>
<reference evidence="2" key="2">
    <citation type="journal article" date="2023" name="Int. J. Mol. Sci.">
        <title>De Novo Assembly and Annotation of 11 Diverse Shrub Willow (Salix) Genomes Reveals Novel Gene Organization in Sex-Linked Regions.</title>
        <authorList>
            <person name="Hyden B."/>
            <person name="Feng K."/>
            <person name="Yates T.B."/>
            <person name="Jawdy S."/>
            <person name="Cereghino C."/>
            <person name="Smart L.B."/>
            <person name="Muchero W."/>
        </authorList>
    </citation>
    <scope>NUCLEOTIDE SEQUENCE</scope>
    <source>
        <tissue evidence="2">Shoot tip</tissue>
    </source>
</reference>
<dbReference type="GO" id="GO:0030422">
    <property type="term" value="P:siRNA processing"/>
    <property type="evidence" value="ECO:0007669"/>
    <property type="project" value="TreeGrafter"/>
</dbReference>
<dbReference type="EMBL" id="JAPFFM010000003">
    <property type="protein sequence ID" value="KAJ6768221.1"/>
    <property type="molecule type" value="Genomic_DNA"/>
</dbReference>
<keyword evidence="3" id="KW-1185">Reference proteome</keyword>
<sequence>MEGVLVRNLCSSSSATVPLVPPPRPSFLFHRKASFPPSNSTMFPLLSSLLSAPSRSFSSVIYATPDSQLSVGTDTDTREWGIEIGSYSSIFSLRVFVDSLSIGFTISEEKHGDAFGDVIPPFLRKSRVKWYLETYSGYNKEVVFQSIRPLLEPLITPATLRLQPVRELNELCQKQHFDYKKPVVSRNGRNASVTIEVEANGRIFKHTATVADKRHSQKN</sequence>
<dbReference type="PANTHER" id="PTHR14950">
    <property type="entry name" value="DICER-RELATED"/>
    <property type="match status" value="1"/>
</dbReference>
<name>A0A9Q1AEL9_9ROSI</name>
<gene>
    <name evidence="2" type="ORF">OIU74_021980</name>
</gene>
<evidence type="ECO:0000313" key="3">
    <source>
        <dbReference type="Proteomes" id="UP001151752"/>
    </source>
</evidence>
<protein>
    <submittedName>
        <fullName evidence="2">DICER-RELATED</fullName>
    </submittedName>
</protein>
<evidence type="ECO:0000313" key="2">
    <source>
        <dbReference type="EMBL" id="KAJ6768221.1"/>
    </source>
</evidence>
<dbReference type="GO" id="GO:0005737">
    <property type="term" value="C:cytoplasm"/>
    <property type="evidence" value="ECO:0007669"/>
    <property type="project" value="TreeGrafter"/>
</dbReference>
<accession>A0A9Q1AEL9</accession>
<proteinExistence type="predicted"/>
<reference evidence="2" key="1">
    <citation type="submission" date="2022-11" db="EMBL/GenBank/DDBJ databases">
        <authorList>
            <person name="Hyden B.L."/>
            <person name="Feng K."/>
            <person name="Yates T."/>
            <person name="Jawdy S."/>
            <person name="Smart L.B."/>
            <person name="Muchero W."/>
        </authorList>
    </citation>
    <scope>NUCLEOTIDE SEQUENCE</scope>
    <source>
        <tissue evidence="2">Shoot tip</tissue>
    </source>
</reference>
<keyword evidence="1" id="KW-0378">Hydrolase</keyword>